<dbReference type="GO" id="GO:0051028">
    <property type="term" value="P:mRNA transport"/>
    <property type="evidence" value="ECO:0007669"/>
    <property type="project" value="UniProtKB-KW"/>
</dbReference>
<reference evidence="11" key="1">
    <citation type="journal article" date="2014" name="Proc. Natl. Acad. Sci. U.S.A.">
        <title>Extensive sampling of basidiomycete genomes demonstrates inadequacy of the white-rot/brown-rot paradigm for wood decay fungi.</title>
        <authorList>
            <person name="Riley R."/>
            <person name="Salamov A.A."/>
            <person name="Brown D.W."/>
            <person name="Nagy L.G."/>
            <person name="Floudas D."/>
            <person name="Held B.W."/>
            <person name="Levasseur A."/>
            <person name="Lombard V."/>
            <person name="Morin E."/>
            <person name="Otillar R."/>
            <person name="Lindquist E.A."/>
            <person name="Sun H."/>
            <person name="LaButti K.M."/>
            <person name="Schmutz J."/>
            <person name="Jabbour D."/>
            <person name="Luo H."/>
            <person name="Baker S.E."/>
            <person name="Pisabarro A.G."/>
            <person name="Walton J.D."/>
            <person name="Blanchette R.A."/>
            <person name="Henrissat B."/>
            <person name="Martin F."/>
            <person name="Cullen D."/>
            <person name="Hibbett D.S."/>
            <person name="Grigoriev I.V."/>
        </authorList>
    </citation>
    <scope>NUCLEOTIDE SEQUENCE [LARGE SCALE GENOMIC DNA]</scope>
    <source>
        <strain evidence="11">FD-172 SS1</strain>
    </source>
</reference>
<dbReference type="Gene3D" id="6.10.140.1350">
    <property type="match status" value="1"/>
</dbReference>
<keyword evidence="5" id="KW-0811">Translocation</keyword>
<evidence type="ECO:0000256" key="3">
    <source>
        <dbReference type="ARBA" id="ARBA00022816"/>
    </source>
</evidence>
<gene>
    <name evidence="10" type="ORF">BOTBODRAFT_33561</name>
</gene>
<dbReference type="InterPro" id="IPR024882">
    <property type="entry name" value="NUP58/p45/49"/>
</dbReference>
<dbReference type="STRING" id="930990.A0A067MNT6"/>
<evidence type="ECO:0000256" key="8">
    <source>
        <dbReference type="SAM" id="Coils"/>
    </source>
</evidence>
<feature type="region of interest" description="Disordered" evidence="9">
    <location>
        <begin position="1"/>
        <end position="97"/>
    </location>
</feature>
<sequence length="320" mass="35334">MFATSLNKPQGGLLVPLTGFGSGTSQQQNAQQPSTSIFGSSNLGQTTTTPSLFGSTTVTQPQQTGFGFGASQQQQQQQLQQSQQQQQQQQQQHAQQAPDLTLATKFNDLPDAMRQQFEQFDAHIQKQIQISDELKIHSLSTEPEKGSRLLRQVSETLADTTTTLRDDELFAQDLKTRVDQTVADVVHTTRIIEGFRNPREGGGYLTSLAGFPFDHFSRLTEQMRERLQRYKITVEQIERKIASISNATHSQLNPQAISNALRAQHGLFMTLAARTAELETVMKQLKTAYIAAWRAQTGSARDPFAAGGDGGKGLDRSRLG</sequence>
<dbReference type="FunCoup" id="A0A067MNT6">
    <property type="interactions" value="64"/>
</dbReference>
<evidence type="ECO:0000256" key="6">
    <source>
        <dbReference type="ARBA" id="ARBA00023132"/>
    </source>
</evidence>
<keyword evidence="2" id="KW-0813">Transport</keyword>
<evidence type="ECO:0000256" key="7">
    <source>
        <dbReference type="ARBA" id="ARBA00023242"/>
    </source>
</evidence>
<dbReference type="PANTHER" id="PTHR13437">
    <property type="entry name" value="NUCLEOPORIN P58/P45 NUCLEOPORIN-LIKE PROTEIN 1"/>
    <property type="match status" value="1"/>
</dbReference>
<keyword evidence="11" id="KW-1185">Reference proteome</keyword>
<dbReference type="GO" id="GO:0005643">
    <property type="term" value="C:nuclear pore"/>
    <property type="evidence" value="ECO:0007669"/>
    <property type="project" value="UniProtKB-SubCell"/>
</dbReference>
<evidence type="ECO:0000256" key="1">
    <source>
        <dbReference type="ARBA" id="ARBA00004567"/>
    </source>
</evidence>
<protein>
    <recommendedName>
        <fullName evidence="12">Nucleoporin Nup54 alpha-helical domain-containing protein</fullName>
    </recommendedName>
</protein>
<evidence type="ECO:0000256" key="5">
    <source>
        <dbReference type="ARBA" id="ARBA00023010"/>
    </source>
</evidence>
<keyword evidence="6" id="KW-0906">Nuclear pore complex</keyword>
<dbReference type="HOGENOM" id="CLU_045719_0_0_1"/>
<evidence type="ECO:0000256" key="9">
    <source>
        <dbReference type="SAM" id="MobiDB-lite"/>
    </source>
</evidence>
<dbReference type="GO" id="GO:0008139">
    <property type="term" value="F:nuclear localization sequence binding"/>
    <property type="evidence" value="ECO:0007669"/>
    <property type="project" value="InterPro"/>
</dbReference>
<keyword evidence="3" id="KW-0509">mRNA transport</keyword>
<evidence type="ECO:0000256" key="2">
    <source>
        <dbReference type="ARBA" id="ARBA00022448"/>
    </source>
</evidence>
<organism evidence="10 11">
    <name type="scientific">Botryobasidium botryosum (strain FD-172 SS1)</name>
    <dbReference type="NCBI Taxonomy" id="930990"/>
    <lineage>
        <taxon>Eukaryota</taxon>
        <taxon>Fungi</taxon>
        <taxon>Dikarya</taxon>
        <taxon>Basidiomycota</taxon>
        <taxon>Agaricomycotina</taxon>
        <taxon>Agaricomycetes</taxon>
        <taxon>Cantharellales</taxon>
        <taxon>Botryobasidiaceae</taxon>
        <taxon>Botryobasidium</taxon>
    </lineage>
</organism>
<dbReference type="Proteomes" id="UP000027195">
    <property type="component" value="Unassembled WGS sequence"/>
</dbReference>
<dbReference type="GO" id="GO:0015031">
    <property type="term" value="P:protein transport"/>
    <property type="evidence" value="ECO:0007669"/>
    <property type="project" value="UniProtKB-KW"/>
</dbReference>
<evidence type="ECO:0000313" key="10">
    <source>
        <dbReference type="EMBL" id="KDQ13552.1"/>
    </source>
</evidence>
<proteinExistence type="predicted"/>
<comment type="subcellular location">
    <subcellularLocation>
        <location evidence="1">Nucleus</location>
        <location evidence="1">Nuclear pore complex</location>
    </subcellularLocation>
</comment>
<accession>A0A067MNT6</accession>
<feature type="compositionally biased region" description="Low complexity" evidence="9">
    <location>
        <begin position="46"/>
        <end position="59"/>
    </location>
</feature>
<name>A0A067MNT6_BOTB1</name>
<feature type="region of interest" description="Disordered" evidence="9">
    <location>
        <begin position="301"/>
        <end position="320"/>
    </location>
</feature>
<keyword evidence="4" id="KW-0653">Protein transport</keyword>
<feature type="compositionally biased region" description="Low complexity" evidence="9">
    <location>
        <begin position="72"/>
        <end position="96"/>
    </location>
</feature>
<dbReference type="GO" id="GO:0017056">
    <property type="term" value="F:structural constituent of nuclear pore"/>
    <property type="evidence" value="ECO:0007669"/>
    <property type="project" value="InterPro"/>
</dbReference>
<keyword evidence="8" id="KW-0175">Coiled coil</keyword>
<evidence type="ECO:0008006" key="12">
    <source>
        <dbReference type="Google" id="ProtNLM"/>
    </source>
</evidence>
<feature type="compositionally biased region" description="Polar residues" evidence="9">
    <location>
        <begin position="23"/>
        <end position="45"/>
    </location>
</feature>
<evidence type="ECO:0000256" key="4">
    <source>
        <dbReference type="ARBA" id="ARBA00022927"/>
    </source>
</evidence>
<dbReference type="PANTHER" id="PTHR13437:SF2">
    <property type="entry name" value="NUCLEOPORIN P58_P45"/>
    <property type="match status" value="1"/>
</dbReference>
<feature type="coiled-coil region" evidence="8">
    <location>
        <begin position="220"/>
        <end position="247"/>
    </location>
</feature>
<dbReference type="InParanoid" id="A0A067MNT6"/>
<dbReference type="EMBL" id="KL198043">
    <property type="protein sequence ID" value="KDQ13552.1"/>
    <property type="molecule type" value="Genomic_DNA"/>
</dbReference>
<keyword evidence="7" id="KW-0539">Nucleus</keyword>
<evidence type="ECO:0000313" key="11">
    <source>
        <dbReference type="Proteomes" id="UP000027195"/>
    </source>
</evidence>
<dbReference type="AlphaFoldDB" id="A0A067MNT6"/>
<dbReference type="OrthoDB" id="2538017at2759"/>